<keyword evidence="5" id="KW-0378">Hydrolase</keyword>
<dbReference type="InterPro" id="IPR008928">
    <property type="entry name" value="6-hairpin_glycosidase_sf"/>
</dbReference>
<feature type="domain" description="Glycosyl hydrolase family 95 N-terminal" evidence="2">
    <location>
        <begin position="56"/>
        <end position="294"/>
    </location>
</feature>
<reference evidence="5 6" key="2">
    <citation type="journal article" date="2012" name="Stand. Genomic Sci.">
        <title>Complete genome sequence of the aquatic bacterium Runella slithyformis type strain (LSU 4(T)).</title>
        <authorList>
            <person name="Copeland A."/>
            <person name="Zhang X."/>
            <person name="Misra M."/>
            <person name="Lapidus A."/>
            <person name="Nolan M."/>
            <person name="Lucas S."/>
            <person name="Deshpande S."/>
            <person name="Cheng J.F."/>
            <person name="Tapia R."/>
            <person name="Goodwin L.A."/>
            <person name="Pitluck S."/>
            <person name="Liolios K."/>
            <person name="Pagani I."/>
            <person name="Ivanova N."/>
            <person name="Mikhailova N."/>
            <person name="Pati A."/>
            <person name="Chen A."/>
            <person name="Palaniappan K."/>
            <person name="Land M."/>
            <person name="Hauser L."/>
            <person name="Pan C."/>
            <person name="Jeffries C.D."/>
            <person name="Detter J.C."/>
            <person name="Brambilla E.M."/>
            <person name="Rohde M."/>
            <person name="Djao O.D."/>
            <person name="Goker M."/>
            <person name="Sikorski J."/>
            <person name="Tindall B.J."/>
            <person name="Woyke T."/>
            <person name="Bristow J."/>
            <person name="Eisen J.A."/>
            <person name="Markowitz V."/>
            <person name="Hugenholtz P."/>
            <person name="Kyrpides N.C."/>
            <person name="Klenk H.P."/>
            <person name="Mavromatis K."/>
        </authorList>
    </citation>
    <scope>NUCLEOTIDE SEQUENCE [LARGE SCALE GENOMIC DNA]</scope>
    <source>
        <strain evidence="6">ATCC 29530 / DSM 19594 / LMG 11500 / NCIMB 11436 / LSU 4</strain>
    </source>
</reference>
<dbReference type="PANTHER" id="PTHR31084:SF0">
    <property type="entry name" value="ALPHA-L-FUCOSIDASE 2"/>
    <property type="match status" value="1"/>
</dbReference>
<name>A0A7U3ZRB1_RUNSL</name>
<protein>
    <submittedName>
        <fullName evidence="5">Alpha-L-fucosidase</fullName>
        <ecNumber evidence="5">3.2.1.51</ecNumber>
    </submittedName>
</protein>
<proteinExistence type="predicted"/>
<keyword evidence="1" id="KW-0472">Membrane</keyword>
<feature type="domain" description="Alpha fucosidase A-like C-terminal" evidence="3">
    <location>
        <begin position="724"/>
        <end position="798"/>
    </location>
</feature>
<dbReference type="PANTHER" id="PTHR31084">
    <property type="entry name" value="ALPHA-L-FUCOSIDASE 2"/>
    <property type="match status" value="1"/>
</dbReference>
<evidence type="ECO:0000259" key="4">
    <source>
        <dbReference type="Pfam" id="PF22124"/>
    </source>
</evidence>
<dbReference type="GO" id="GO:0004560">
    <property type="term" value="F:alpha-L-fucosidase activity"/>
    <property type="evidence" value="ECO:0007669"/>
    <property type="project" value="UniProtKB-EC"/>
</dbReference>
<dbReference type="InterPro" id="IPR027414">
    <property type="entry name" value="GH95_N_dom"/>
</dbReference>
<evidence type="ECO:0000259" key="2">
    <source>
        <dbReference type="Pfam" id="PF14498"/>
    </source>
</evidence>
<dbReference type="InterPro" id="IPR049053">
    <property type="entry name" value="AFCA-like_C"/>
</dbReference>
<reference evidence="6" key="1">
    <citation type="submission" date="2011-06" db="EMBL/GenBank/DDBJ databases">
        <title>The complete genome of plasmid 1 of Runella slithyformis DSM 19594.</title>
        <authorList>
            <consortium name="US DOE Joint Genome Institute (JGI-PGF)"/>
            <person name="Lucas S."/>
            <person name="Han J."/>
            <person name="Lapidus A."/>
            <person name="Bruce D."/>
            <person name="Goodwin L."/>
            <person name="Pitluck S."/>
            <person name="Peters L."/>
            <person name="Kyrpides N."/>
            <person name="Mavromatis K."/>
            <person name="Ivanova N."/>
            <person name="Ovchinnikova G."/>
            <person name="Zhang X."/>
            <person name="Misra M."/>
            <person name="Detter J.C."/>
            <person name="Tapia R."/>
            <person name="Han C."/>
            <person name="Land M."/>
            <person name="Hauser L."/>
            <person name="Markowitz V."/>
            <person name="Cheng J.-F."/>
            <person name="Hugenholtz P."/>
            <person name="Woyke T."/>
            <person name="Wu D."/>
            <person name="Tindall B."/>
            <person name="Faehrich R."/>
            <person name="Brambilla E."/>
            <person name="Klenk H.-P."/>
            <person name="Eisen J.A."/>
        </authorList>
    </citation>
    <scope>NUCLEOTIDE SEQUENCE [LARGE SCALE GENOMIC DNA]</scope>
    <source>
        <strain evidence="6">ATCC 29530 / DSM 19594 / LMG 11500 / NCIMB 11436 / LSU 4</strain>
        <plasmid evidence="6">pRUNSL01</plasmid>
    </source>
</reference>
<dbReference type="InterPro" id="IPR016518">
    <property type="entry name" value="Alpha-L-fucosidase"/>
</dbReference>
<keyword evidence="1" id="KW-0812">Transmembrane</keyword>
<organism evidence="5 6">
    <name type="scientific">Runella slithyformis (strain ATCC 29530 / DSM 19594 / LMG 11500 / NCIMB 11436 / LSU 4)</name>
    <dbReference type="NCBI Taxonomy" id="761193"/>
    <lineage>
        <taxon>Bacteria</taxon>
        <taxon>Pseudomonadati</taxon>
        <taxon>Bacteroidota</taxon>
        <taxon>Cytophagia</taxon>
        <taxon>Cytophagales</taxon>
        <taxon>Spirosomataceae</taxon>
        <taxon>Runella</taxon>
    </lineage>
</organism>
<dbReference type="SUPFAM" id="SSF48208">
    <property type="entry name" value="Six-hairpin glycosidases"/>
    <property type="match status" value="1"/>
</dbReference>
<feature type="domain" description="Glycosyl hydrolase family 95 catalytic" evidence="4">
    <location>
        <begin position="317"/>
        <end position="722"/>
    </location>
</feature>
<dbReference type="PIRSF" id="PIRSF007663">
    <property type="entry name" value="UCP007663"/>
    <property type="match status" value="1"/>
</dbReference>
<dbReference type="InterPro" id="IPR012341">
    <property type="entry name" value="6hp_glycosidase-like_sf"/>
</dbReference>
<dbReference type="AlphaFoldDB" id="A0A7U3ZRB1"/>
<accession>A0A7U3ZRB1</accession>
<dbReference type="Pfam" id="PF21307">
    <property type="entry name" value="Glyco_hydro_95_C"/>
    <property type="match status" value="1"/>
</dbReference>
<dbReference type="Pfam" id="PF14498">
    <property type="entry name" value="Glyco_hyd_65N_2"/>
    <property type="match status" value="1"/>
</dbReference>
<evidence type="ECO:0000256" key="1">
    <source>
        <dbReference type="SAM" id="Phobius"/>
    </source>
</evidence>
<sequence>MCQNNTFCFFQNPMQKQSAIFLYIFCKMSLMKPFFTFSLLIVSYLSSSQEVKSLKLWYTKPSGNTWENALPIGNGQLGAMVYGNVEKETIQLNEHTVWSGSPNRNDNPEALAALPEIRQLIFDGKQKDAERLANKVIITKKSHGQMFQPVGNLHLTFDGHGNYTDYYRELDLERAVAKTAYTVNGVKYTREILASFPDRVIVMHLTADKPNSLSFVASYATQHKKRAINPTASNELSLSGTTSDHEGVKGMVNFKGVTRIKTEGGTVAANDSSIAVKGATTATLYVSIATNFNSYKDISGDENARATAYLNKAYPKSYAAILTPHMAAYQKYFNRVQFDLGTTEAAKLPTDERLKNFRTVNDPHMVTLYYQFGRYLLISSSQPGSQPANLQGIWNHRMNPPWDSKYTININAQMNYWPAEKTNLSELHAPFLKMVKELSETGQETARVMYGAKGWMAHHNTDIWRATGAIDGAFWGMWTGGGGWTAQHLWEHYLYSGDKAFLTEIYPILKGAAAFYADFLVEHPKYHWLVINPGSSPENAPKAHAGSSLDAGTTMDNQIVFDAFSTAIRAAELLKKDAAFVDTLRQLRNKLAPMHVGQHGQLQEWLDDVDDPDDHHRHVSHLYGLFPAVQISAYRTPELFNASRTTLMHRGDVSTGWSMGWKVNWWARLQDGNHAYSLIQNQLTPLGVTKEGGGTYNNLFDAHPPFQIDGNFGCTSGITEMLMQSADGAVHLLPALPDVWPSGRIGGLRAIGGFEVANMEWKNGKLTKVTVKSTLGGNLRLRAANGLKLTGGGTLKKATGQNPNAFYAVEETPKAIISPTANLTAPNLKETQLYDIPTQAGKVYTLVNQ</sequence>
<keyword evidence="6" id="KW-1185">Reference proteome</keyword>
<dbReference type="Pfam" id="PF22124">
    <property type="entry name" value="Glyco_hydro_95_cat"/>
    <property type="match status" value="1"/>
</dbReference>
<dbReference type="EMBL" id="CP002860">
    <property type="protein sequence ID" value="AEI51937.1"/>
    <property type="molecule type" value="Genomic_DNA"/>
</dbReference>
<keyword evidence="5" id="KW-0326">Glycosidase</keyword>
<dbReference type="KEGG" id="rsi:Runsl_5648"/>
<evidence type="ECO:0000259" key="3">
    <source>
        <dbReference type="Pfam" id="PF21307"/>
    </source>
</evidence>
<dbReference type="InterPro" id="IPR054363">
    <property type="entry name" value="GH95_cat"/>
</dbReference>
<gene>
    <name evidence="5" type="ordered locus">Runsl_5648</name>
</gene>
<dbReference type="Gene3D" id="2.70.98.50">
    <property type="entry name" value="putative glycoside hydrolase family protein from bacillus halodurans"/>
    <property type="match status" value="1"/>
</dbReference>
<dbReference type="EC" id="3.2.1.51" evidence="5"/>
<keyword evidence="1" id="KW-1133">Transmembrane helix</keyword>
<evidence type="ECO:0000313" key="6">
    <source>
        <dbReference type="Proteomes" id="UP000000493"/>
    </source>
</evidence>
<evidence type="ECO:0000313" key="5">
    <source>
        <dbReference type="EMBL" id="AEI51937.1"/>
    </source>
</evidence>
<keyword evidence="5" id="KW-0614">Plasmid</keyword>
<geneLocation type="plasmid" evidence="5 6">
    <name>pRUNSL01</name>
</geneLocation>
<dbReference type="Gene3D" id="1.50.10.10">
    <property type="match status" value="1"/>
</dbReference>
<feature type="transmembrane region" description="Helical" evidence="1">
    <location>
        <begin position="20"/>
        <end position="45"/>
    </location>
</feature>
<dbReference type="GO" id="GO:0005975">
    <property type="term" value="P:carbohydrate metabolic process"/>
    <property type="evidence" value="ECO:0007669"/>
    <property type="project" value="InterPro"/>
</dbReference>
<dbReference type="Proteomes" id="UP000000493">
    <property type="component" value="Plasmid pRUNSL01"/>
</dbReference>